<evidence type="ECO:0000256" key="2">
    <source>
        <dbReference type="ARBA" id="ARBA00004201"/>
    </source>
</evidence>
<evidence type="ECO:0000256" key="1">
    <source>
        <dbReference type="ARBA" id="ARBA00000900"/>
    </source>
</evidence>
<dbReference type="FunFam" id="3.30.160.60:FF:000923">
    <property type="entry name" value="E3 ubiquitin-protein ligase TRIM71"/>
    <property type="match status" value="1"/>
</dbReference>
<dbReference type="AlphaFoldDB" id="A0AAD9ITH7"/>
<dbReference type="SMART" id="SM00184">
    <property type="entry name" value="RING"/>
    <property type="match status" value="1"/>
</dbReference>
<dbReference type="GO" id="GO:0000932">
    <property type="term" value="C:P-body"/>
    <property type="evidence" value="ECO:0007669"/>
    <property type="project" value="UniProtKB-SubCell"/>
</dbReference>
<keyword evidence="16" id="KW-0175">Coiled coil</keyword>
<dbReference type="PROSITE" id="PS50119">
    <property type="entry name" value="ZF_BBOX"/>
    <property type="match status" value="2"/>
</dbReference>
<dbReference type="GO" id="GO:0017148">
    <property type="term" value="P:negative regulation of translation"/>
    <property type="evidence" value="ECO:0007669"/>
    <property type="project" value="UniProtKB-ARBA"/>
</dbReference>
<dbReference type="Gene3D" id="2.60.40.10">
    <property type="entry name" value="Immunoglobulins"/>
    <property type="match status" value="1"/>
</dbReference>
<evidence type="ECO:0000256" key="7">
    <source>
        <dbReference type="ARBA" id="ARBA00022490"/>
    </source>
</evidence>
<feature type="repeat" description="NHL" evidence="24">
    <location>
        <begin position="655"/>
        <end position="698"/>
    </location>
</feature>
<feature type="domain" description="B box-type" evidence="26">
    <location>
        <begin position="194"/>
        <end position="235"/>
    </location>
</feature>
<dbReference type="Gene3D" id="3.30.40.10">
    <property type="entry name" value="Zinc/RING finger domain, C3HC4 (zinc finger)"/>
    <property type="match status" value="1"/>
</dbReference>
<evidence type="ECO:0000313" key="28">
    <source>
        <dbReference type="Proteomes" id="UP001208570"/>
    </source>
</evidence>
<organism evidence="27 28">
    <name type="scientific">Paralvinella palmiformis</name>
    <dbReference type="NCBI Taxonomy" id="53620"/>
    <lineage>
        <taxon>Eukaryota</taxon>
        <taxon>Metazoa</taxon>
        <taxon>Spiralia</taxon>
        <taxon>Lophotrochozoa</taxon>
        <taxon>Annelida</taxon>
        <taxon>Polychaeta</taxon>
        <taxon>Sedentaria</taxon>
        <taxon>Canalipalpata</taxon>
        <taxon>Terebellida</taxon>
        <taxon>Terebelliformia</taxon>
        <taxon>Alvinellidae</taxon>
        <taxon>Paralvinella</taxon>
    </lineage>
</organism>
<keyword evidence="14" id="KW-0862">Zinc</keyword>
<keyword evidence="9" id="KW-0808">Transferase</keyword>
<keyword evidence="17" id="KW-0943">RNA-mediated gene silencing</keyword>
<keyword evidence="8" id="KW-0597">Phosphoprotein</keyword>
<evidence type="ECO:0000256" key="3">
    <source>
        <dbReference type="ARBA" id="ARBA00004906"/>
    </source>
</evidence>
<dbReference type="PROSITE" id="PS50089">
    <property type="entry name" value="ZF_RING_2"/>
    <property type="match status" value="1"/>
</dbReference>
<dbReference type="PROSITE" id="PS51125">
    <property type="entry name" value="NHL"/>
    <property type="match status" value="6"/>
</dbReference>
<accession>A0AAD9ITH7</accession>
<dbReference type="InterPro" id="IPR011042">
    <property type="entry name" value="6-blade_b-propeller_TolB-like"/>
</dbReference>
<comment type="catalytic activity">
    <reaction evidence="1">
        <text>S-ubiquitinyl-[E2 ubiquitin-conjugating enzyme]-L-cysteine + [acceptor protein]-L-lysine = [E2 ubiquitin-conjugating enzyme]-L-cysteine + N(6)-ubiquitinyl-[acceptor protein]-L-lysine.</text>
        <dbReference type="EC" id="2.3.2.27"/>
    </reaction>
</comment>
<feature type="domain" description="B box-type" evidence="26">
    <location>
        <begin position="124"/>
        <end position="171"/>
    </location>
</feature>
<evidence type="ECO:0000259" key="26">
    <source>
        <dbReference type="PROSITE" id="PS50119"/>
    </source>
</evidence>
<gene>
    <name evidence="27" type="ORF">LSH36_1300g00007</name>
</gene>
<evidence type="ECO:0000256" key="20">
    <source>
        <dbReference type="ARBA" id="ARBA00042007"/>
    </source>
</evidence>
<evidence type="ECO:0000256" key="15">
    <source>
        <dbReference type="ARBA" id="ARBA00022884"/>
    </source>
</evidence>
<dbReference type="SMART" id="SM00336">
    <property type="entry name" value="BBOX"/>
    <property type="match status" value="2"/>
</dbReference>
<dbReference type="InterPro" id="IPR001298">
    <property type="entry name" value="Filamin/ABP280_rpt"/>
</dbReference>
<dbReference type="InterPro" id="IPR017907">
    <property type="entry name" value="Znf_RING_CS"/>
</dbReference>
<dbReference type="PROSITE" id="PS00518">
    <property type="entry name" value="ZF_RING_1"/>
    <property type="match status" value="1"/>
</dbReference>
<dbReference type="PROSITE" id="PS50194">
    <property type="entry name" value="FILAMIN_REPEAT"/>
    <property type="match status" value="1"/>
</dbReference>
<evidence type="ECO:0000259" key="25">
    <source>
        <dbReference type="PROSITE" id="PS50089"/>
    </source>
</evidence>
<dbReference type="CDD" id="cd14954">
    <property type="entry name" value="NHL_TRIM71_like"/>
    <property type="match status" value="1"/>
</dbReference>
<evidence type="ECO:0000256" key="24">
    <source>
        <dbReference type="PROSITE-ProRule" id="PRU00504"/>
    </source>
</evidence>
<evidence type="ECO:0000256" key="9">
    <source>
        <dbReference type="ARBA" id="ARBA00022679"/>
    </source>
</evidence>
<evidence type="ECO:0000256" key="14">
    <source>
        <dbReference type="ARBA" id="ARBA00022833"/>
    </source>
</evidence>
<name>A0AAD9ITH7_9ANNE</name>
<keyword evidence="15" id="KW-0694">RNA-binding</keyword>
<dbReference type="InterPro" id="IPR000315">
    <property type="entry name" value="Znf_B-box"/>
</dbReference>
<evidence type="ECO:0000256" key="5">
    <source>
        <dbReference type="ARBA" id="ARBA00012483"/>
    </source>
</evidence>
<evidence type="ECO:0000256" key="16">
    <source>
        <dbReference type="ARBA" id="ARBA00023054"/>
    </source>
</evidence>
<evidence type="ECO:0000256" key="11">
    <source>
        <dbReference type="ARBA" id="ARBA00022737"/>
    </source>
</evidence>
<comment type="caution">
    <text evidence="27">The sequence shown here is derived from an EMBL/GenBank/DDBJ whole genome shotgun (WGS) entry which is preliminary data.</text>
</comment>
<evidence type="ECO:0000256" key="17">
    <source>
        <dbReference type="ARBA" id="ARBA00023158"/>
    </source>
</evidence>
<dbReference type="EC" id="2.3.2.27" evidence="5"/>
<keyword evidence="11" id="KW-0677">Repeat</keyword>
<dbReference type="SUPFAM" id="SSF81296">
    <property type="entry name" value="E set domains"/>
    <property type="match status" value="1"/>
</dbReference>
<evidence type="ECO:0000256" key="4">
    <source>
        <dbReference type="ARBA" id="ARBA00008518"/>
    </source>
</evidence>
<dbReference type="InterPro" id="IPR047153">
    <property type="entry name" value="TRIM45/56/19-like"/>
</dbReference>
<keyword evidence="13" id="KW-0833">Ubl conjugation pathway</keyword>
<feature type="domain" description="RING-type" evidence="25">
    <location>
        <begin position="14"/>
        <end position="56"/>
    </location>
</feature>
<dbReference type="InterPro" id="IPR017868">
    <property type="entry name" value="Filamin/ABP280_repeat-like"/>
</dbReference>
<sequence length="789" mass="87920">MATFVDQFSEQLSCPLCFNRFDDPKVLPCLHTFCRRCLDEQVRRDRSGILRCPTCKQECPLRDSGVECLPSNFFFNNLLDVVVSDGDDYVTSYDRDGSTRGAASAVSVVGHVPGPVGHVRHPQNGSRMCSSCDEGSRATSRCKDCNEYLCDNCVRAHQRVRLTKEHFIVRLALESTPTSTIQPSPSPIQPTSERPPSFCELHDKEVLRLYCDTCAQAICRECTMIEHMGHSFIYLQDAVESAKTVTLKLLADAKAGMKAIEEGIQLTQTMAEEMEMRAQAVAKEVRTTTRRHMTALEERERELLRRVEKIRQVKGKSLHYQIDELRHGLLQLSTTVDSVEEALRTGTDVDVLHTKDVIVADMQSMRHLRGYLQPHEDDNILYTPPDTALHTAISQMGFISSSAFAPFCTASGDGLKRALRGKLAMFMVQAKDHHGDVRVVGGDPVEVIIQSPEGALYRADILDRQNGTYAVSYRPQTEGRHTLSITIRGNHIQESPFTVHVRSGRNFANIGGMRLEFGGEGDSDGKLCRPWGVCTNRDGFIIVADRSNNRVQVFTPDGKFHHRFGSAGSRNGQFDRPAGVACDNQGRIVVADKDNHRLQIFTFEGTFLSKFGEKGSKNGQFNYPWDVAISPEGKILVSDTRNHRIQMFSPDGQFINKYGFEGALWKHFDSPRGVCFTSDGHVVVTDFNNHRLLVINPDFQSARFLGQEGSGNGQFLRPQGVTIDQEGNIIVADSRNHRIQVFQPNGNFLCKFGSPGTGPGQLDRPSGICMTPDGLIVVVDFGNNRVQVF</sequence>
<dbReference type="EMBL" id="JAODUP010001300">
    <property type="protein sequence ID" value="KAK2140579.1"/>
    <property type="molecule type" value="Genomic_DNA"/>
</dbReference>
<dbReference type="GO" id="GO:0008270">
    <property type="term" value="F:zinc ion binding"/>
    <property type="evidence" value="ECO:0007669"/>
    <property type="project" value="UniProtKB-KW"/>
</dbReference>
<dbReference type="FunFam" id="2.120.10.30:FF:000025">
    <property type="entry name" value="E3 ubiquitin-protein ligase TRIM71"/>
    <property type="match status" value="1"/>
</dbReference>
<dbReference type="GO" id="GO:0031047">
    <property type="term" value="P:regulatory ncRNA-mediated gene silencing"/>
    <property type="evidence" value="ECO:0007669"/>
    <property type="project" value="UniProtKB-KW"/>
</dbReference>
<feature type="repeat" description="Filamin" evidence="23">
    <location>
        <begin position="400"/>
        <end position="501"/>
    </location>
</feature>
<evidence type="ECO:0000256" key="6">
    <source>
        <dbReference type="ARBA" id="ARBA00022473"/>
    </source>
</evidence>
<dbReference type="GO" id="GO:0035198">
    <property type="term" value="F:miRNA binding"/>
    <property type="evidence" value="ECO:0007669"/>
    <property type="project" value="UniProtKB-ARBA"/>
</dbReference>
<dbReference type="InterPro" id="IPR013783">
    <property type="entry name" value="Ig-like_fold"/>
</dbReference>
<dbReference type="Pfam" id="PF00643">
    <property type="entry name" value="zf-B_box"/>
    <property type="match status" value="2"/>
</dbReference>
<dbReference type="SMART" id="SM00557">
    <property type="entry name" value="IG_FLMN"/>
    <property type="match status" value="1"/>
</dbReference>
<evidence type="ECO:0000256" key="23">
    <source>
        <dbReference type="PROSITE-ProRule" id="PRU00087"/>
    </source>
</evidence>
<dbReference type="InterPro" id="IPR027370">
    <property type="entry name" value="Znf-RING_euk"/>
</dbReference>
<dbReference type="GO" id="GO:0061630">
    <property type="term" value="F:ubiquitin protein ligase activity"/>
    <property type="evidence" value="ECO:0007669"/>
    <property type="project" value="UniProtKB-EC"/>
</dbReference>
<dbReference type="InterPro" id="IPR001258">
    <property type="entry name" value="NHL_repeat"/>
</dbReference>
<evidence type="ECO:0000256" key="19">
    <source>
        <dbReference type="ARBA" id="ARBA00041679"/>
    </source>
</evidence>
<dbReference type="SUPFAM" id="SSF101898">
    <property type="entry name" value="NHL repeat"/>
    <property type="match status" value="1"/>
</dbReference>
<evidence type="ECO:0000313" key="27">
    <source>
        <dbReference type="EMBL" id="KAK2140579.1"/>
    </source>
</evidence>
<feature type="repeat" description="NHL" evidence="24">
    <location>
        <begin position="561"/>
        <end position="604"/>
    </location>
</feature>
<evidence type="ECO:0000256" key="13">
    <source>
        <dbReference type="ARBA" id="ARBA00022786"/>
    </source>
</evidence>
<evidence type="ECO:0000256" key="12">
    <source>
        <dbReference type="ARBA" id="ARBA00022771"/>
    </source>
</evidence>
<proteinExistence type="inferred from homology"/>
<dbReference type="Gene3D" id="3.30.160.60">
    <property type="entry name" value="Classic Zinc Finger"/>
    <property type="match status" value="1"/>
</dbReference>
<evidence type="ECO:0000256" key="21">
    <source>
        <dbReference type="ARBA" id="ARBA00043228"/>
    </source>
</evidence>
<comment type="pathway">
    <text evidence="3">Protein modification; protein ubiquitination.</text>
</comment>
<dbReference type="CDD" id="cd19812">
    <property type="entry name" value="Bbox1_TRIM71_C-VII"/>
    <property type="match status" value="1"/>
</dbReference>
<evidence type="ECO:0000256" key="8">
    <source>
        <dbReference type="ARBA" id="ARBA00022553"/>
    </source>
</evidence>
<feature type="repeat" description="NHL" evidence="24">
    <location>
        <begin position="517"/>
        <end position="557"/>
    </location>
</feature>
<feature type="repeat" description="NHL" evidence="24">
    <location>
        <begin position="749"/>
        <end position="789"/>
    </location>
</feature>
<keyword evidence="6" id="KW-0217">Developmental protein</keyword>
<dbReference type="FunFam" id="2.120.10.30:FF:000013">
    <property type="entry name" value="E3 ubiquitin-protein ligase TRIM71"/>
    <property type="match status" value="1"/>
</dbReference>
<protein>
    <recommendedName>
        <fullName evidence="18">E3 ubiquitin-protein ligase TRIM71</fullName>
        <ecNumber evidence="5">2.3.2.27</ecNumber>
    </recommendedName>
    <alternativeName>
        <fullName evidence="21">Protein lin-41 homolog</fullName>
    </alternativeName>
    <alternativeName>
        <fullName evidence="19">RING-type E3 ubiquitin transferase TRIM71</fullName>
    </alternativeName>
    <alternativeName>
        <fullName evidence="20">Tripartite motif-containing protein 71</fullName>
    </alternativeName>
</protein>
<dbReference type="Pfam" id="PF13445">
    <property type="entry name" value="zf-RING_UBOX"/>
    <property type="match status" value="1"/>
</dbReference>
<dbReference type="FunFam" id="2.120.10.30:FF:000080">
    <property type="entry name" value="E3 ubiquitin-protein ligase TRIM71"/>
    <property type="match status" value="1"/>
</dbReference>
<dbReference type="Gene3D" id="2.120.10.30">
    <property type="entry name" value="TolB, C-terminal domain"/>
    <property type="match status" value="3"/>
</dbReference>
<dbReference type="InterPro" id="IPR001841">
    <property type="entry name" value="Znf_RING"/>
</dbReference>
<evidence type="ECO:0000256" key="18">
    <source>
        <dbReference type="ARBA" id="ARBA00040205"/>
    </source>
</evidence>
<keyword evidence="10" id="KW-0479">Metal-binding</keyword>
<comment type="similarity">
    <text evidence="4">Belongs to the TRIM/RBCC family.</text>
</comment>
<reference evidence="27" key="1">
    <citation type="journal article" date="2023" name="Mol. Biol. Evol.">
        <title>Third-Generation Sequencing Reveals the Adaptive Role of the Epigenome in Three Deep-Sea Polychaetes.</title>
        <authorList>
            <person name="Perez M."/>
            <person name="Aroh O."/>
            <person name="Sun Y."/>
            <person name="Lan Y."/>
            <person name="Juniper S.K."/>
            <person name="Young C.R."/>
            <person name="Angers B."/>
            <person name="Qian P.Y."/>
        </authorList>
    </citation>
    <scope>NUCLEOTIDE SEQUENCE</scope>
    <source>
        <strain evidence="27">P08H-3</strain>
    </source>
</reference>
<keyword evidence="28" id="KW-1185">Reference proteome</keyword>
<dbReference type="Pfam" id="PF01436">
    <property type="entry name" value="NHL"/>
    <property type="match status" value="6"/>
</dbReference>
<dbReference type="PANTHER" id="PTHR25462">
    <property type="entry name" value="BONUS, ISOFORM C-RELATED"/>
    <property type="match status" value="1"/>
</dbReference>
<dbReference type="InterPro" id="IPR014756">
    <property type="entry name" value="Ig_E-set"/>
</dbReference>
<dbReference type="SUPFAM" id="SSF57850">
    <property type="entry name" value="RING/U-box"/>
    <property type="match status" value="1"/>
</dbReference>
<evidence type="ECO:0000256" key="22">
    <source>
        <dbReference type="PROSITE-ProRule" id="PRU00024"/>
    </source>
</evidence>
<dbReference type="PANTHER" id="PTHR25462:SF296">
    <property type="entry name" value="MEIOTIC P26, ISOFORM F"/>
    <property type="match status" value="1"/>
</dbReference>
<comment type="subcellular location">
    <subcellularLocation>
        <location evidence="2">Cytoplasm</location>
        <location evidence="2">P-body</location>
    </subcellularLocation>
</comment>
<feature type="repeat" description="NHL" evidence="24">
    <location>
        <begin position="702"/>
        <end position="745"/>
    </location>
</feature>
<evidence type="ECO:0000256" key="10">
    <source>
        <dbReference type="ARBA" id="ARBA00022723"/>
    </source>
</evidence>
<dbReference type="Proteomes" id="UP001208570">
    <property type="component" value="Unassembled WGS sequence"/>
</dbReference>
<dbReference type="CDD" id="cd19796">
    <property type="entry name" value="Bbox2_TRIM71_C-VII"/>
    <property type="match status" value="1"/>
</dbReference>
<keyword evidence="7" id="KW-0963">Cytoplasm</keyword>
<feature type="repeat" description="NHL" evidence="24">
    <location>
        <begin position="608"/>
        <end position="651"/>
    </location>
</feature>
<dbReference type="InterPro" id="IPR013083">
    <property type="entry name" value="Znf_RING/FYVE/PHD"/>
</dbReference>
<dbReference type="SUPFAM" id="SSF57845">
    <property type="entry name" value="B-box zinc-binding domain"/>
    <property type="match status" value="1"/>
</dbReference>
<dbReference type="Pfam" id="PF00630">
    <property type="entry name" value="Filamin"/>
    <property type="match status" value="1"/>
</dbReference>
<keyword evidence="12 22" id="KW-0863">Zinc-finger</keyword>